<accession>A0A8C4UB35</accession>
<organism evidence="1 2">
    <name type="scientific">Falco tinnunculus</name>
    <name type="common">Common kestrel</name>
    <dbReference type="NCBI Taxonomy" id="100819"/>
    <lineage>
        <taxon>Eukaryota</taxon>
        <taxon>Metazoa</taxon>
        <taxon>Chordata</taxon>
        <taxon>Craniata</taxon>
        <taxon>Vertebrata</taxon>
        <taxon>Euteleostomi</taxon>
        <taxon>Archelosauria</taxon>
        <taxon>Archosauria</taxon>
        <taxon>Dinosauria</taxon>
        <taxon>Saurischia</taxon>
        <taxon>Theropoda</taxon>
        <taxon>Coelurosauria</taxon>
        <taxon>Aves</taxon>
        <taxon>Neognathae</taxon>
        <taxon>Neoaves</taxon>
        <taxon>Telluraves</taxon>
        <taxon>Australaves</taxon>
        <taxon>Falconiformes</taxon>
        <taxon>Falconidae</taxon>
        <taxon>Falco</taxon>
    </lineage>
</organism>
<protein>
    <submittedName>
        <fullName evidence="1">Uncharacterized protein</fullName>
    </submittedName>
</protein>
<dbReference type="Proteomes" id="UP000694562">
    <property type="component" value="Unplaced"/>
</dbReference>
<evidence type="ECO:0000313" key="1">
    <source>
        <dbReference type="Ensembl" id="ENSFTIP00000010561.1"/>
    </source>
</evidence>
<dbReference type="AlphaFoldDB" id="A0A8C4UB35"/>
<reference evidence="1" key="1">
    <citation type="submission" date="2025-08" db="UniProtKB">
        <authorList>
            <consortium name="Ensembl"/>
        </authorList>
    </citation>
    <scope>IDENTIFICATION</scope>
</reference>
<proteinExistence type="predicted"/>
<reference evidence="1" key="2">
    <citation type="submission" date="2025-09" db="UniProtKB">
        <authorList>
            <consortium name="Ensembl"/>
        </authorList>
    </citation>
    <scope>IDENTIFICATION</scope>
</reference>
<name>A0A8C4UB35_FALTI</name>
<dbReference type="Ensembl" id="ENSFTIT00000011024.1">
    <property type="protein sequence ID" value="ENSFTIP00000010561.1"/>
    <property type="gene ID" value="ENSFTIG00000007088.1"/>
</dbReference>
<keyword evidence="2" id="KW-1185">Reference proteome</keyword>
<evidence type="ECO:0000313" key="2">
    <source>
        <dbReference type="Proteomes" id="UP000694562"/>
    </source>
</evidence>
<sequence length="46" mass="5434">MITELYQKGVQGIIVVNSEDRQQFDYKRKLDSHFCCSASSLYYLKK</sequence>